<evidence type="ECO:0000313" key="2">
    <source>
        <dbReference type="EMBL" id="SEP11136.1"/>
    </source>
</evidence>
<dbReference type="SUPFAM" id="SSF53335">
    <property type="entry name" value="S-adenosyl-L-methionine-dependent methyltransferases"/>
    <property type="match status" value="1"/>
</dbReference>
<accession>A0A1H8V6U8</accession>
<gene>
    <name evidence="2" type="ORF">SAMN05216333_1471</name>
</gene>
<protein>
    <submittedName>
        <fullName evidence="2">Methyltransferase domain-containing protein</fullName>
    </submittedName>
</protein>
<evidence type="ECO:0000259" key="1">
    <source>
        <dbReference type="Pfam" id="PF08241"/>
    </source>
</evidence>
<dbReference type="Gene3D" id="3.40.50.150">
    <property type="entry name" value="Vaccinia Virus protein VP39"/>
    <property type="match status" value="1"/>
</dbReference>
<dbReference type="CDD" id="cd02440">
    <property type="entry name" value="AdoMet_MTases"/>
    <property type="match status" value="1"/>
</dbReference>
<feature type="domain" description="Methyltransferase type 11" evidence="1">
    <location>
        <begin position="32"/>
        <end position="123"/>
    </location>
</feature>
<keyword evidence="2" id="KW-0808">Transferase</keyword>
<dbReference type="PANTHER" id="PTHR43861">
    <property type="entry name" value="TRANS-ACONITATE 2-METHYLTRANSFERASE-RELATED"/>
    <property type="match status" value="1"/>
</dbReference>
<dbReference type="GO" id="GO:0008757">
    <property type="term" value="F:S-adenosylmethionine-dependent methyltransferase activity"/>
    <property type="evidence" value="ECO:0007669"/>
    <property type="project" value="InterPro"/>
</dbReference>
<dbReference type="AlphaFoldDB" id="A0A1H8V6U8"/>
<dbReference type="InterPro" id="IPR013216">
    <property type="entry name" value="Methyltransf_11"/>
</dbReference>
<organism evidence="2 3">
    <name type="scientific">Nitrosomonas oligotropha</name>
    <dbReference type="NCBI Taxonomy" id="42354"/>
    <lineage>
        <taxon>Bacteria</taxon>
        <taxon>Pseudomonadati</taxon>
        <taxon>Pseudomonadota</taxon>
        <taxon>Betaproteobacteria</taxon>
        <taxon>Nitrosomonadales</taxon>
        <taxon>Nitrosomonadaceae</taxon>
        <taxon>Nitrosomonas</taxon>
    </lineage>
</organism>
<sequence length="239" mass="27404">MLKLFTSWDEEVHLIEQVIMKRAASGGELTILEAGCGQRWPLNLGSIQYNLTGVDQDAEALRIRTEIIKDLHQGIHGDLREIDFPEHSFDVIYSSYVLEHIDGAESVLRNFTRWLKKDGILIIMIPDPESVRGFITRFSPHWVHILYYKYIIGHKNAGKPGYAPYPTIYDKVLYRKNLQQFCTINGLIIDVRAGNGQFVLGVGILDFILKFITKLIATLSFNKLSSDHVNLLYILRKEE</sequence>
<dbReference type="Proteomes" id="UP000198814">
    <property type="component" value="Unassembled WGS sequence"/>
</dbReference>
<dbReference type="GO" id="GO:0032259">
    <property type="term" value="P:methylation"/>
    <property type="evidence" value="ECO:0007669"/>
    <property type="project" value="UniProtKB-KW"/>
</dbReference>
<reference evidence="3" key="1">
    <citation type="submission" date="2016-10" db="EMBL/GenBank/DDBJ databases">
        <authorList>
            <person name="Varghese N."/>
            <person name="Submissions S."/>
        </authorList>
    </citation>
    <scope>NUCLEOTIDE SEQUENCE [LARGE SCALE GENOMIC DNA]</scope>
    <source>
        <strain evidence="3">Nm76</strain>
    </source>
</reference>
<proteinExistence type="predicted"/>
<evidence type="ECO:0000313" key="3">
    <source>
        <dbReference type="Proteomes" id="UP000198814"/>
    </source>
</evidence>
<dbReference type="STRING" id="42354.SAMN05216333_1471"/>
<keyword evidence="2" id="KW-0489">Methyltransferase</keyword>
<dbReference type="RefSeq" id="WP_090449367.1">
    <property type="nucleotide sequence ID" value="NZ_FODO01000047.1"/>
</dbReference>
<dbReference type="InterPro" id="IPR029063">
    <property type="entry name" value="SAM-dependent_MTases_sf"/>
</dbReference>
<dbReference type="EMBL" id="FODO01000047">
    <property type="protein sequence ID" value="SEP11136.1"/>
    <property type="molecule type" value="Genomic_DNA"/>
</dbReference>
<dbReference type="Pfam" id="PF08241">
    <property type="entry name" value="Methyltransf_11"/>
    <property type="match status" value="1"/>
</dbReference>
<keyword evidence="3" id="KW-1185">Reference proteome</keyword>
<name>A0A1H8V6U8_9PROT</name>